<evidence type="ECO:0000259" key="2">
    <source>
        <dbReference type="Pfam" id="PF02120"/>
    </source>
</evidence>
<evidence type="ECO:0000256" key="1">
    <source>
        <dbReference type="SAM" id="MobiDB-lite"/>
    </source>
</evidence>
<evidence type="ECO:0000313" key="4">
    <source>
        <dbReference type="Proteomes" id="UP000253034"/>
    </source>
</evidence>
<dbReference type="InterPro" id="IPR038610">
    <property type="entry name" value="FliK-like_C_sf"/>
</dbReference>
<dbReference type="Pfam" id="PF02120">
    <property type="entry name" value="Flg_hook"/>
    <property type="match status" value="1"/>
</dbReference>
<keyword evidence="3" id="KW-0282">Flagellum</keyword>
<feature type="compositionally biased region" description="Basic and acidic residues" evidence="1">
    <location>
        <begin position="319"/>
        <end position="332"/>
    </location>
</feature>
<keyword evidence="4" id="KW-1185">Reference proteome</keyword>
<dbReference type="Gene3D" id="3.30.750.140">
    <property type="match status" value="1"/>
</dbReference>
<evidence type="ECO:0000313" key="3">
    <source>
        <dbReference type="EMBL" id="RCX15516.1"/>
    </source>
</evidence>
<feature type="compositionally biased region" description="Basic and acidic residues" evidence="1">
    <location>
        <begin position="100"/>
        <end position="118"/>
    </location>
</feature>
<dbReference type="Proteomes" id="UP000253034">
    <property type="component" value="Unassembled WGS sequence"/>
</dbReference>
<feature type="domain" description="Flagellar hook-length control protein-like C-terminal" evidence="2">
    <location>
        <begin position="405"/>
        <end position="478"/>
    </location>
</feature>
<dbReference type="EMBL" id="QPJT01000013">
    <property type="protein sequence ID" value="RCX15516.1"/>
    <property type="molecule type" value="Genomic_DNA"/>
</dbReference>
<dbReference type="InterPro" id="IPR021136">
    <property type="entry name" value="Flagellar_hook_control-like_C"/>
</dbReference>
<feature type="region of interest" description="Disordered" evidence="1">
    <location>
        <begin position="83"/>
        <end position="124"/>
    </location>
</feature>
<organism evidence="3 4">
    <name type="scientific">Anaerobacterium chartisolvens</name>
    <dbReference type="NCBI Taxonomy" id="1297424"/>
    <lineage>
        <taxon>Bacteria</taxon>
        <taxon>Bacillati</taxon>
        <taxon>Bacillota</taxon>
        <taxon>Clostridia</taxon>
        <taxon>Eubacteriales</taxon>
        <taxon>Oscillospiraceae</taxon>
        <taxon>Anaerobacterium</taxon>
    </lineage>
</organism>
<feature type="region of interest" description="Disordered" evidence="1">
    <location>
        <begin position="314"/>
        <end position="358"/>
    </location>
</feature>
<keyword evidence="3" id="KW-0969">Cilium</keyword>
<dbReference type="CDD" id="cd17470">
    <property type="entry name" value="T3SS_Flik_C"/>
    <property type="match status" value="1"/>
</dbReference>
<name>A0A369B4R6_9FIRM</name>
<gene>
    <name evidence="3" type="ORF">DFR58_11398</name>
</gene>
<proteinExistence type="predicted"/>
<sequence>MIKQDYSFELAGRLMGISPSFNTGGSAYERSAVSTSAFNEVLSTASRSGMGSPAAVKKGTEIGAVRDSAVEQRRTIKSFREAREVNKQQEPACVSLPSDKACRSKGDMDEAESSKSDKASSTQQADMALEGLAHILGLQPSELKEILESINIQPQDLIDQSKAAMISDRLSVLVGLDVSQSQALRQIISVLGNALSEAYADQDSAGYTFEQQGGLISNDSGKLSKSRQAGSADSPQIVVVEDNKPAIDILQAMAKLKVNLEELSRKLQNNPAAFAAEVSEDIKSMAADNSVSLNAEEAVMQEDENSDVYGMKQISSQESEGKSLRKDARGDTGTRGNGDEVSLNASPEMNTQVDSESSLQFASMVENQPSQSVKASEAVKEARQSSVSRNDILDQVVNKARVIISGEKSEMIMDLKPDSLGKLSLKIVTERGMVVAKFIAESQQVKEAIEANMQTLKDSLEKQGLSVQGFSVSVRQDAHKGFYREDRYNAKSGEAGARLGRVDGITEDEAALLEGISSANPYAWGDSSINLTA</sequence>
<dbReference type="RefSeq" id="WP_114298166.1">
    <property type="nucleotide sequence ID" value="NZ_QPJT01000013.1"/>
</dbReference>
<comment type="caution">
    <text evidence="3">The sequence shown here is derived from an EMBL/GenBank/DDBJ whole genome shotgun (WGS) entry which is preliminary data.</text>
</comment>
<protein>
    <submittedName>
        <fullName evidence="3">Flagellar hook-length control protein FliK</fullName>
    </submittedName>
</protein>
<accession>A0A369B4R6</accession>
<dbReference type="AlphaFoldDB" id="A0A369B4R6"/>
<dbReference type="OrthoDB" id="1676929at2"/>
<reference evidence="3 4" key="1">
    <citation type="submission" date="2018-07" db="EMBL/GenBank/DDBJ databases">
        <title>Genomic Encyclopedia of Type Strains, Phase IV (KMG-IV): sequencing the most valuable type-strain genomes for metagenomic binning, comparative biology and taxonomic classification.</title>
        <authorList>
            <person name="Goeker M."/>
        </authorList>
    </citation>
    <scope>NUCLEOTIDE SEQUENCE [LARGE SCALE GENOMIC DNA]</scope>
    <source>
        <strain evidence="3 4">DSM 27016</strain>
    </source>
</reference>
<feature type="compositionally biased region" description="Polar residues" evidence="1">
    <location>
        <begin position="343"/>
        <end position="358"/>
    </location>
</feature>
<keyword evidence="3" id="KW-0966">Cell projection</keyword>